<proteinExistence type="predicted"/>
<protein>
    <submittedName>
        <fullName evidence="1">Uncharacterized protein</fullName>
    </submittedName>
</protein>
<comment type="caution">
    <text evidence="1">The sequence shown here is derived from an EMBL/GenBank/DDBJ whole genome shotgun (WGS) entry which is preliminary data.</text>
</comment>
<reference evidence="1" key="1">
    <citation type="submission" date="2019-03" db="EMBL/GenBank/DDBJ databases">
        <title>Long read genome sequence of the mycoparasitic Pythium oligandrum ATCC 38472 isolated from sugarbeet rhizosphere.</title>
        <authorList>
            <person name="Gaulin E."/>
        </authorList>
    </citation>
    <scope>NUCLEOTIDE SEQUENCE</scope>
    <source>
        <strain evidence="1">ATCC 38472_TT</strain>
    </source>
</reference>
<evidence type="ECO:0000313" key="2">
    <source>
        <dbReference type="Proteomes" id="UP000794436"/>
    </source>
</evidence>
<name>A0A8K1CSS6_PYTOL</name>
<evidence type="ECO:0000313" key="1">
    <source>
        <dbReference type="EMBL" id="TMW69186.1"/>
    </source>
</evidence>
<dbReference type="Proteomes" id="UP000794436">
    <property type="component" value="Unassembled WGS sequence"/>
</dbReference>
<dbReference type="AlphaFoldDB" id="A0A8K1CSS6"/>
<gene>
    <name evidence="1" type="ORF">Poli38472_001342</name>
</gene>
<accession>A0A8K1CSS6</accession>
<sequence length="71" mass="8327">MSGKVVRWHRIPFGQFVAHEASRPMFRPFLYGAAVSFVLFGLLPARNATQEAKENSKYWQRVNDKFDYSHH</sequence>
<keyword evidence="2" id="KW-1185">Reference proteome</keyword>
<dbReference type="EMBL" id="SPLM01000001">
    <property type="protein sequence ID" value="TMW69186.1"/>
    <property type="molecule type" value="Genomic_DNA"/>
</dbReference>
<organism evidence="1 2">
    <name type="scientific">Pythium oligandrum</name>
    <name type="common">Mycoparasitic fungus</name>
    <dbReference type="NCBI Taxonomy" id="41045"/>
    <lineage>
        <taxon>Eukaryota</taxon>
        <taxon>Sar</taxon>
        <taxon>Stramenopiles</taxon>
        <taxon>Oomycota</taxon>
        <taxon>Peronosporomycetes</taxon>
        <taxon>Pythiales</taxon>
        <taxon>Pythiaceae</taxon>
        <taxon>Pythium</taxon>
    </lineage>
</organism>
<dbReference type="OrthoDB" id="58250at2759"/>